<evidence type="ECO:0000256" key="9">
    <source>
        <dbReference type="ARBA" id="ARBA00022989"/>
    </source>
</evidence>
<dbReference type="GO" id="GO:0098552">
    <property type="term" value="C:side of membrane"/>
    <property type="evidence" value="ECO:0007669"/>
    <property type="project" value="UniProtKB-KW"/>
</dbReference>
<dbReference type="PROSITE" id="PS52012">
    <property type="entry name" value="CFEM"/>
    <property type="match status" value="1"/>
</dbReference>
<name>A0A2T4GCG0_FUSCU</name>
<keyword evidence="6" id="KW-0325">Glycoprotein</keyword>
<dbReference type="Proteomes" id="UP000663297">
    <property type="component" value="Chromosome 3"/>
</dbReference>
<keyword evidence="7 15" id="KW-0812">Transmembrane</keyword>
<dbReference type="EMBL" id="PVEM01000028">
    <property type="protein sequence ID" value="PTD01272.1"/>
    <property type="molecule type" value="Genomic_DNA"/>
</dbReference>
<feature type="compositionally biased region" description="Low complexity" evidence="14">
    <location>
        <begin position="100"/>
        <end position="133"/>
    </location>
</feature>
<evidence type="ECO:0000256" key="14">
    <source>
        <dbReference type="SAM" id="MobiDB-lite"/>
    </source>
</evidence>
<keyword evidence="13" id="KW-0349">Heme</keyword>
<evidence type="ECO:0000256" key="7">
    <source>
        <dbReference type="ARBA" id="ARBA00022692"/>
    </source>
</evidence>
<evidence type="ECO:0000313" key="19">
    <source>
        <dbReference type="Proteomes" id="UP000241587"/>
    </source>
</evidence>
<keyword evidence="11 13" id="KW-1015">Disulfide bond</keyword>
<evidence type="ECO:0000256" key="8">
    <source>
        <dbReference type="ARBA" id="ARBA00022729"/>
    </source>
</evidence>
<organism evidence="17 19">
    <name type="scientific">Fusarium culmorum</name>
    <dbReference type="NCBI Taxonomy" id="5516"/>
    <lineage>
        <taxon>Eukaryota</taxon>
        <taxon>Fungi</taxon>
        <taxon>Dikarya</taxon>
        <taxon>Ascomycota</taxon>
        <taxon>Pezizomycotina</taxon>
        <taxon>Sordariomycetes</taxon>
        <taxon>Hypocreomycetidae</taxon>
        <taxon>Hypocreales</taxon>
        <taxon>Nectriaceae</taxon>
        <taxon>Fusarium</taxon>
    </lineage>
</organism>
<evidence type="ECO:0000256" key="4">
    <source>
        <dbReference type="ARBA" id="ARBA00010031"/>
    </source>
</evidence>
<evidence type="ECO:0000313" key="17">
    <source>
        <dbReference type="EMBL" id="PTD01272.1"/>
    </source>
</evidence>
<comment type="subcellular location">
    <subcellularLocation>
        <location evidence="2">Membrane</location>
        <topology evidence="2">Lipid-anchor</topology>
        <topology evidence="2">GPI-anchor</topology>
    </subcellularLocation>
    <subcellularLocation>
        <location evidence="1">Membrane</location>
        <topology evidence="1">Single-pass membrane protein</topology>
    </subcellularLocation>
    <subcellularLocation>
        <location evidence="3">Secreted</location>
    </subcellularLocation>
</comment>
<accession>A0A2T4GCG0</accession>
<reference evidence="18" key="2">
    <citation type="submission" date="2020-11" db="EMBL/GenBank/DDBJ databases">
        <title>The chromosome-scale genome resource for two endophytic Fusarium species: F. culmorum and F. pseudograminearum.</title>
        <authorList>
            <person name="Yuan Z."/>
        </authorList>
    </citation>
    <scope>NUCLEOTIDE SEQUENCE</scope>
    <source>
        <strain evidence="18">Class2-1B</strain>
    </source>
</reference>
<dbReference type="AlphaFoldDB" id="A0A2T4GCG0"/>
<proteinExistence type="inferred from homology"/>
<keyword evidence="12" id="KW-0449">Lipoprotein</keyword>
<evidence type="ECO:0000256" key="5">
    <source>
        <dbReference type="ARBA" id="ARBA00022525"/>
    </source>
</evidence>
<dbReference type="OrthoDB" id="5105844at2759"/>
<feature type="binding site" description="axial binding residue" evidence="13">
    <location>
        <position position="34"/>
    </location>
    <ligand>
        <name>heme</name>
        <dbReference type="ChEBI" id="CHEBI:30413"/>
    </ligand>
    <ligandPart>
        <name>Fe</name>
        <dbReference type="ChEBI" id="CHEBI:18248"/>
    </ligandPart>
</feature>
<evidence type="ECO:0000256" key="13">
    <source>
        <dbReference type="PROSITE-ProRule" id="PRU01356"/>
    </source>
</evidence>
<keyword evidence="9 15" id="KW-1133">Transmembrane helix</keyword>
<dbReference type="EMBL" id="CP064749">
    <property type="protein sequence ID" value="QPC63913.1"/>
    <property type="molecule type" value="Genomic_DNA"/>
</dbReference>
<feature type="domain" description="CFEM" evidence="16">
    <location>
        <begin position="1"/>
        <end position="109"/>
    </location>
</feature>
<sequence length="408" mass="45133">MANKNAKHLYEAIPECVSGCFDISIAATGCGDSDYDCWCYKPNHQTVVDTLEQCLQNRERRTKKKCTEDDMFEYENSYWKICEQYWEPYGTATEPTSFPTSPATKTSITSTASAETATTSPPEPETTSVGESSWTTAIATQSGDSEAAEASGNPEPVAPSSGLSSGGKAGVGVGVALGVILLGVAIFLWLRERRKRRNVEEQLKVAEVEKANAIQAGGYSQHYMYEMEGDRPHAEELRGKPNSLSPSLQVIKMSGIAKIRIVNEVVRRLWFEDPDAGVTLKRYMSETDYIKDIMLAVVKDIGHAMMELDLREEKAVALNRCKFDLARAVDEHNILTRDGYEQTFRPRLNCTVHGLKLVDKGSDGPGGSTQGDEPMMEVTLRFPAREYNDSPHCLTPGKDNVYIMMKGL</sequence>
<dbReference type="InterPro" id="IPR051694">
    <property type="entry name" value="Immunoregulatory_rcpt-like"/>
</dbReference>
<evidence type="ECO:0000259" key="16">
    <source>
        <dbReference type="PROSITE" id="PS52012"/>
    </source>
</evidence>
<keyword evidence="13" id="KW-0479">Metal-binding</keyword>
<comment type="similarity">
    <text evidence="4">Belongs to the RBT5 family.</text>
</comment>
<keyword evidence="10 15" id="KW-0472">Membrane</keyword>
<dbReference type="GO" id="GO:0005576">
    <property type="term" value="C:extracellular region"/>
    <property type="evidence" value="ECO:0007669"/>
    <property type="project" value="UniProtKB-SubCell"/>
</dbReference>
<dbReference type="Proteomes" id="UP000241587">
    <property type="component" value="Unassembled WGS sequence"/>
</dbReference>
<reference evidence="17 19" key="1">
    <citation type="submission" date="2018-02" db="EMBL/GenBank/DDBJ databases">
        <title>Fusarium culmorum secondary metabolites in fungal-bacterial-plant interactions.</title>
        <authorList>
            <person name="Schmidt R."/>
        </authorList>
    </citation>
    <scope>NUCLEOTIDE SEQUENCE [LARGE SCALE GENOMIC DNA]</scope>
    <source>
        <strain evidence="17 19">PV</strain>
    </source>
</reference>
<dbReference type="GO" id="GO:0071944">
    <property type="term" value="C:cell periphery"/>
    <property type="evidence" value="ECO:0007669"/>
    <property type="project" value="UniProtKB-ARBA"/>
</dbReference>
<dbReference type="PANTHER" id="PTHR15549">
    <property type="entry name" value="PAIRED IMMUNOGLOBULIN-LIKE TYPE 2 RECEPTOR"/>
    <property type="match status" value="1"/>
</dbReference>
<feature type="compositionally biased region" description="Polar residues" evidence="14">
    <location>
        <begin position="134"/>
        <end position="144"/>
    </location>
</feature>
<evidence type="ECO:0000256" key="12">
    <source>
        <dbReference type="ARBA" id="ARBA00023288"/>
    </source>
</evidence>
<keyword evidence="13" id="KW-0408">Iron</keyword>
<evidence type="ECO:0000256" key="2">
    <source>
        <dbReference type="ARBA" id="ARBA00004589"/>
    </source>
</evidence>
<evidence type="ECO:0000256" key="1">
    <source>
        <dbReference type="ARBA" id="ARBA00004167"/>
    </source>
</evidence>
<dbReference type="GO" id="GO:0046872">
    <property type="term" value="F:metal ion binding"/>
    <property type="evidence" value="ECO:0007669"/>
    <property type="project" value="UniProtKB-UniRule"/>
</dbReference>
<keyword evidence="8" id="KW-0732">Signal</keyword>
<protein>
    <recommendedName>
        <fullName evidence="16">CFEM domain-containing protein</fullName>
    </recommendedName>
</protein>
<gene>
    <name evidence="17" type="ORF">FCULG_00010062</name>
    <name evidence="18" type="ORF">HYE67_006144</name>
</gene>
<keyword evidence="6" id="KW-0336">GPI-anchor</keyword>
<evidence type="ECO:0000256" key="10">
    <source>
        <dbReference type="ARBA" id="ARBA00023136"/>
    </source>
</evidence>
<keyword evidence="19" id="KW-1185">Reference proteome</keyword>
<feature type="disulfide bond" evidence="13">
    <location>
        <begin position="30"/>
        <end position="37"/>
    </location>
</feature>
<dbReference type="InterPro" id="IPR008427">
    <property type="entry name" value="Extracellular_membr_CFEM_dom"/>
</dbReference>
<keyword evidence="5" id="KW-0964">Secreted</keyword>
<evidence type="ECO:0000256" key="6">
    <source>
        <dbReference type="ARBA" id="ARBA00022622"/>
    </source>
</evidence>
<feature type="region of interest" description="Disordered" evidence="14">
    <location>
        <begin position="93"/>
        <end position="165"/>
    </location>
</feature>
<feature type="transmembrane region" description="Helical" evidence="15">
    <location>
        <begin position="169"/>
        <end position="190"/>
    </location>
</feature>
<evidence type="ECO:0000256" key="11">
    <source>
        <dbReference type="ARBA" id="ARBA00023157"/>
    </source>
</evidence>
<evidence type="ECO:0000256" key="15">
    <source>
        <dbReference type="SAM" id="Phobius"/>
    </source>
</evidence>
<evidence type="ECO:0000313" key="18">
    <source>
        <dbReference type="EMBL" id="QPC63913.1"/>
    </source>
</evidence>
<dbReference type="Pfam" id="PF05730">
    <property type="entry name" value="CFEM"/>
    <property type="match status" value="1"/>
</dbReference>
<comment type="caution">
    <text evidence="13">Lacks conserved residue(s) required for the propagation of feature annotation.</text>
</comment>
<dbReference type="PANTHER" id="PTHR15549:SF6">
    <property type="entry name" value="MID2 DOMAIN-CONTAINING PROTEIN"/>
    <property type="match status" value="1"/>
</dbReference>
<evidence type="ECO:0000256" key="3">
    <source>
        <dbReference type="ARBA" id="ARBA00004613"/>
    </source>
</evidence>